<reference evidence="1" key="1">
    <citation type="submission" date="2021-02" db="EMBL/GenBank/DDBJ databases">
        <authorList>
            <person name="Nowell W R."/>
        </authorList>
    </citation>
    <scope>NUCLEOTIDE SEQUENCE</scope>
</reference>
<evidence type="ECO:0000313" key="1">
    <source>
        <dbReference type="EMBL" id="CAF1318721.1"/>
    </source>
</evidence>
<protein>
    <submittedName>
        <fullName evidence="1">Uncharacterized protein</fullName>
    </submittedName>
</protein>
<proteinExistence type="predicted"/>
<gene>
    <name evidence="1" type="ORF">KQP761_LOCUS5631</name>
</gene>
<sequence>MRIALCGQPSRQQSQVEMRIATLKTDDEHLIEVSDNKQEVTIEHNKKTNEFPEGVGCRCVLQHITTRLHLASGSHQVVLSFVIILVIQKSQINYLIYIRFKNNSTKLKKIQESSRQQ</sequence>
<accession>A0A815FGI3</accession>
<comment type="caution">
    <text evidence="1">The sequence shown here is derived from an EMBL/GenBank/DDBJ whole genome shotgun (WGS) entry which is preliminary data.</text>
</comment>
<dbReference type="Proteomes" id="UP000663834">
    <property type="component" value="Unassembled WGS sequence"/>
</dbReference>
<name>A0A815FGI3_9BILA</name>
<dbReference type="EMBL" id="CAJNOW010001479">
    <property type="protein sequence ID" value="CAF1318721.1"/>
    <property type="molecule type" value="Genomic_DNA"/>
</dbReference>
<evidence type="ECO:0000313" key="2">
    <source>
        <dbReference type="Proteomes" id="UP000663834"/>
    </source>
</evidence>
<dbReference type="AlphaFoldDB" id="A0A815FGI3"/>
<organism evidence="1 2">
    <name type="scientific">Rotaria magnacalcarata</name>
    <dbReference type="NCBI Taxonomy" id="392030"/>
    <lineage>
        <taxon>Eukaryota</taxon>
        <taxon>Metazoa</taxon>
        <taxon>Spiralia</taxon>
        <taxon>Gnathifera</taxon>
        <taxon>Rotifera</taxon>
        <taxon>Eurotatoria</taxon>
        <taxon>Bdelloidea</taxon>
        <taxon>Philodinida</taxon>
        <taxon>Philodinidae</taxon>
        <taxon>Rotaria</taxon>
    </lineage>
</organism>